<evidence type="ECO:0000256" key="9">
    <source>
        <dbReference type="ARBA" id="ARBA00023235"/>
    </source>
</evidence>
<comment type="similarity">
    <text evidence="4">Belongs to the phosphohexose mutase family.</text>
</comment>
<gene>
    <name evidence="16" type="ORF">OD750_011400</name>
</gene>
<feature type="transmembrane region" description="Helical" evidence="11">
    <location>
        <begin position="40"/>
        <end position="61"/>
    </location>
</feature>
<evidence type="ECO:0000259" key="12">
    <source>
        <dbReference type="Pfam" id="PF00408"/>
    </source>
</evidence>
<keyword evidence="8" id="KW-0460">Magnesium</keyword>
<comment type="cofactor">
    <cofactor evidence="2">
        <name>Mg(2+)</name>
        <dbReference type="ChEBI" id="CHEBI:18420"/>
    </cofactor>
</comment>
<dbReference type="InterPro" id="IPR036900">
    <property type="entry name" value="A-D-PHexomutase_C_sf"/>
</dbReference>
<feature type="domain" description="Alpha-D-phosphohexomutase C-terminal" evidence="12">
    <location>
        <begin position="750"/>
        <end position="802"/>
    </location>
</feature>
<dbReference type="Gene3D" id="3.30.310.50">
    <property type="entry name" value="Alpha-D-phosphohexomutase, C-terminal domain"/>
    <property type="match status" value="1"/>
</dbReference>
<evidence type="ECO:0000259" key="15">
    <source>
        <dbReference type="Pfam" id="PF02880"/>
    </source>
</evidence>
<dbReference type="PANTHER" id="PTHR43771">
    <property type="entry name" value="PHOSPHOMANNOMUTASE"/>
    <property type="match status" value="1"/>
</dbReference>
<reference evidence="16" key="1">
    <citation type="submission" date="2023-02" db="EMBL/GenBank/DDBJ databases">
        <title>Tahibacter soli sp. nov. isolated from soil.</title>
        <authorList>
            <person name="Baek J.H."/>
            <person name="Lee J.K."/>
            <person name="Choi D.G."/>
            <person name="Jeon C.O."/>
        </authorList>
    </citation>
    <scope>NUCLEOTIDE SEQUENCE</scope>
    <source>
        <strain evidence="16">BL</strain>
    </source>
</reference>
<dbReference type="GO" id="GO:0005975">
    <property type="term" value="P:carbohydrate metabolic process"/>
    <property type="evidence" value="ECO:0007669"/>
    <property type="project" value="InterPro"/>
</dbReference>
<keyword evidence="17" id="KW-1185">Reference proteome</keyword>
<evidence type="ECO:0000256" key="6">
    <source>
        <dbReference type="ARBA" id="ARBA00022553"/>
    </source>
</evidence>
<keyword evidence="9" id="KW-0413">Isomerase</keyword>
<proteinExistence type="inferred from homology"/>
<dbReference type="Proteomes" id="UP001139971">
    <property type="component" value="Unassembled WGS sequence"/>
</dbReference>
<dbReference type="Pfam" id="PF02880">
    <property type="entry name" value="PGM_PMM_III"/>
    <property type="match status" value="1"/>
</dbReference>
<name>A0A9X3YJ12_9GAMM</name>
<dbReference type="InterPro" id="IPR005841">
    <property type="entry name" value="Alpha-D-phosphohexomutase_SF"/>
</dbReference>
<feature type="region of interest" description="Disordered" evidence="10">
    <location>
        <begin position="1"/>
        <end position="20"/>
    </location>
</feature>
<dbReference type="GO" id="GO:0000287">
    <property type="term" value="F:magnesium ion binding"/>
    <property type="evidence" value="ECO:0007669"/>
    <property type="project" value="InterPro"/>
</dbReference>
<evidence type="ECO:0000256" key="10">
    <source>
        <dbReference type="SAM" id="MobiDB-lite"/>
    </source>
</evidence>
<evidence type="ECO:0000313" key="17">
    <source>
        <dbReference type="Proteomes" id="UP001139971"/>
    </source>
</evidence>
<dbReference type="PRINTS" id="PR00509">
    <property type="entry name" value="PGMPMM"/>
</dbReference>
<dbReference type="PANTHER" id="PTHR43771:SF2">
    <property type="entry name" value="PHOSPHOMANNOMUTASE_PHOSPHOGLUCOMUTASE"/>
    <property type="match status" value="1"/>
</dbReference>
<dbReference type="GO" id="GO:0004615">
    <property type="term" value="F:phosphomannomutase activity"/>
    <property type="evidence" value="ECO:0007669"/>
    <property type="project" value="UniProtKB-EC"/>
</dbReference>
<dbReference type="SUPFAM" id="SSF55957">
    <property type="entry name" value="Phosphoglucomutase, C-terminal domain"/>
    <property type="match status" value="1"/>
</dbReference>
<dbReference type="Pfam" id="PF00408">
    <property type="entry name" value="PGM_PMM_IV"/>
    <property type="match status" value="1"/>
</dbReference>
<dbReference type="InterPro" id="IPR005845">
    <property type="entry name" value="A-D-PHexomutase_a/b/a-II"/>
</dbReference>
<evidence type="ECO:0000256" key="2">
    <source>
        <dbReference type="ARBA" id="ARBA00001946"/>
    </source>
</evidence>
<dbReference type="EMBL" id="JAOVZO020000017">
    <property type="protein sequence ID" value="MDC8013147.1"/>
    <property type="molecule type" value="Genomic_DNA"/>
</dbReference>
<comment type="caution">
    <text evidence="16">The sequence shown here is derived from an EMBL/GenBank/DDBJ whole genome shotgun (WGS) entry which is preliminary data.</text>
</comment>
<comment type="pathway">
    <text evidence="3">Nucleotide-sugar biosynthesis; GDP-alpha-D-mannose biosynthesis; alpha-D-mannose 1-phosphate from D-fructose 6-phosphate: step 2/2.</text>
</comment>
<evidence type="ECO:0000256" key="3">
    <source>
        <dbReference type="ARBA" id="ARBA00004699"/>
    </source>
</evidence>
<comment type="catalytic activity">
    <reaction evidence="1">
        <text>alpha-D-mannose 1-phosphate = D-mannose 6-phosphate</text>
        <dbReference type="Rhea" id="RHEA:11140"/>
        <dbReference type="ChEBI" id="CHEBI:58409"/>
        <dbReference type="ChEBI" id="CHEBI:58735"/>
        <dbReference type="EC" id="5.4.2.8"/>
    </reaction>
</comment>
<dbReference type="Gene3D" id="3.40.120.10">
    <property type="entry name" value="Alpha-D-Glucose-1,6-Bisphosphate, subunit A, domain 3"/>
    <property type="match status" value="3"/>
</dbReference>
<organism evidence="16 17">
    <name type="scientific">Tahibacter soli</name>
    <dbReference type="NCBI Taxonomy" id="2983605"/>
    <lineage>
        <taxon>Bacteria</taxon>
        <taxon>Pseudomonadati</taxon>
        <taxon>Pseudomonadota</taxon>
        <taxon>Gammaproteobacteria</taxon>
        <taxon>Lysobacterales</taxon>
        <taxon>Rhodanobacteraceae</taxon>
        <taxon>Tahibacter</taxon>
    </lineage>
</organism>
<dbReference type="Pfam" id="PF02878">
    <property type="entry name" value="PGM_PMM_I"/>
    <property type="match status" value="1"/>
</dbReference>
<evidence type="ECO:0000256" key="11">
    <source>
        <dbReference type="SAM" id="Phobius"/>
    </source>
</evidence>
<evidence type="ECO:0000256" key="1">
    <source>
        <dbReference type="ARBA" id="ARBA00000586"/>
    </source>
</evidence>
<evidence type="ECO:0000256" key="8">
    <source>
        <dbReference type="ARBA" id="ARBA00022842"/>
    </source>
</evidence>
<dbReference type="InterPro" id="IPR005844">
    <property type="entry name" value="A-D-PHexomutase_a/b/a-I"/>
</dbReference>
<evidence type="ECO:0000259" key="13">
    <source>
        <dbReference type="Pfam" id="PF02878"/>
    </source>
</evidence>
<keyword evidence="11" id="KW-1133">Transmembrane helix</keyword>
<keyword evidence="11" id="KW-0472">Membrane</keyword>
<dbReference type="CDD" id="cd03089">
    <property type="entry name" value="PMM_PGM"/>
    <property type="match status" value="1"/>
</dbReference>
<dbReference type="InterPro" id="IPR005846">
    <property type="entry name" value="A-D-PHexomutase_a/b/a-III"/>
</dbReference>
<feature type="region of interest" description="Disordered" evidence="10">
    <location>
        <begin position="331"/>
        <end position="358"/>
    </location>
</feature>
<dbReference type="EC" id="5.4.2.8" evidence="5"/>
<accession>A0A9X3YJ12</accession>
<dbReference type="PROSITE" id="PS00710">
    <property type="entry name" value="PGM_PMM"/>
    <property type="match status" value="1"/>
</dbReference>
<feature type="domain" description="Alpha-D-phosphohexomutase alpha/beta/alpha" evidence="14">
    <location>
        <begin position="511"/>
        <end position="608"/>
    </location>
</feature>
<keyword evidence="11" id="KW-0812">Transmembrane</keyword>
<dbReference type="InterPro" id="IPR005843">
    <property type="entry name" value="A-D-PHexomutase_C"/>
</dbReference>
<evidence type="ECO:0000256" key="5">
    <source>
        <dbReference type="ARBA" id="ARBA00012730"/>
    </source>
</evidence>
<dbReference type="Pfam" id="PF02879">
    <property type="entry name" value="PGM_PMM_II"/>
    <property type="match status" value="1"/>
</dbReference>
<evidence type="ECO:0000256" key="4">
    <source>
        <dbReference type="ARBA" id="ARBA00010231"/>
    </source>
</evidence>
<evidence type="ECO:0000256" key="7">
    <source>
        <dbReference type="ARBA" id="ARBA00022723"/>
    </source>
</evidence>
<evidence type="ECO:0000313" key="16">
    <source>
        <dbReference type="EMBL" id="MDC8013147.1"/>
    </source>
</evidence>
<feature type="transmembrane region" description="Helical" evidence="11">
    <location>
        <begin position="278"/>
        <end position="297"/>
    </location>
</feature>
<dbReference type="InterPro" id="IPR016066">
    <property type="entry name" value="A-D-PHexomutase_CS"/>
</dbReference>
<evidence type="ECO:0000259" key="14">
    <source>
        <dbReference type="Pfam" id="PF02879"/>
    </source>
</evidence>
<dbReference type="RefSeq" id="WP_272841934.1">
    <property type="nucleotide sequence ID" value="NZ_JAOVZO020000017.1"/>
</dbReference>
<protein>
    <recommendedName>
        <fullName evidence="5">phosphomannomutase</fullName>
        <ecNumber evidence="5">5.4.2.8</ecNumber>
    </recommendedName>
</protein>
<dbReference type="AlphaFoldDB" id="A0A9X3YJ12"/>
<keyword evidence="6" id="KW-0597">Phosphoprotein</keyword>
<sequence length="818" mass="87294">MKKTNGAGNGGKAIAAPAQADSAPKAARRLPSVNVDWHRFLPVAAATLLLVTALFCAWQMVQVWLDADARSSLNEQRVRVAQALSERVAESHAKVQAALAAPAVLEALAAGESGRAPALAALRLALPEMADGAFFSPTLTEVMSNDFREFGYAKAAQLIKAQGGSAPVQSIKYGKDARLLSFAEPIKGADGQPLAVAWVALPSGPLLTAFASAADVGLGRLELRQGDGSRGDLVLTGVGSGTERRAYDFDNGYPVEGSAFRVASQPPDLYIAAPDNPWLMLVLTILFGGAGMIALWLRKVGLQAGMAKLTGKLGGAKEDAGSQLTMAETLKQEAKPAPRVADRPAAAKPSPPPAPAQPALAVDRSIFRAYDIRGVVGKTLDRSVARQIGRAIGSEGVERGLREIVVGRDGRLSGPDMAAGLIEGLRQAGMDVIDVGMVPTPLVYYATFHLNTGSGVSVTGSHNPPDYNGFKIVLGGETLAESAIQSLYARIAENRFTSGSGGLQSMDVKADYIDRIAGDVQVDQKLKVVVDCGNGVPGLIVPAVIDAIGCEAMPLYCDVDGEFPNHHPDPSDLHNLRDLILTVKQMNADLGLAFDGDGDRLGVVTKSGEVIFPDRLLMLFAKDVLTRNPGASIIYDVKCTGKLQPEILKHGGSPILWKTGHSLIKAKMRETDAELAGEMSGHFFFKERWYGFDDGIYAAARLLEILAGDLEGRDPQAVFDSLPKGVSTPELKVEMHEGEHYRFMDRFRERASFEGARVTTIDGVRADWPDGWGLVRASNTTPVLVLRFDADSDAALLRIKETYRKQLLAVDANLHLPF</sequence>
<dbReference type="InterPro" id="IPR016055">
    <property type="entry name" value="A-D-PHexomutase_a/b/a-I/II/III"/>
</dbReference>
<dbReference type="SUPFAM" id="SSF53738">
    <property type="entry name" value="Phosphoglucomutase, first 3 domains"/>
    <property type="match status" value="3"/>
</dbReference>
<feature type="domain" description="Alpha-D-phosphohexomutase alpha/beta/alpha" evidence="15">
    <location>
        <begin position="613"/>
        <end position="719"/>
    </location>
</feature>
<feature type="domain" description="Alpha-D-phosphohexomutase alpha/beta/alpha" evidence="13">
    <location>
        <begin position="365"/>
        <end position="496"/>
    </location>
</feature>
<feature type="compositionally biased region" description="Basic and acidic residues" evidence="10">
    <location>
        <begin position="331"/>
        <end position="342"/>
    </location>
</feature>
<keyword evidence="7" id="KW-0479">Metal-binding</keyword>